<gene>
    <name evidence="5" type="ORF">H7B90_09100</name>
</gene>
<dbReference type="Gene3D" id="1.10.10.10">
    <property type="entry name" value="Winged helix-like DNA-binding domain superfamily/Winged helix DNA-binding domain"/>
    <property type="match status" value="1"/>
</dbReference>
<dbReference type="AlphaFoldDB" id="A0A841U0U9"/>
<keyword evidence="1" id="KW-0805">Transcription regulation</keyword>
<dbReference type="PANTHER" id="PTHR33204">
    <property type="entry name" value="TRANSCRIPTIONAL REGULATOR, MARR FAMILY"/>
    <property type="match status" value="1"/>
</dbReference>
<dbReference type="PANTHER" id="PTHR33204:SF29">
    <property type="entry name" value="TRANSCRIPTIONAL REGULATOR"/>
    <property type="match status" value="1"/>
</dbReference>
<sequence length="126" mass="14286">MDTQVNQPGFAGLRTGDSVETTVHIVGGKWKGVILYHLIEGELRFNQIRRRIPGITQRMLTLQLRDLEKSGVLDRVVYQETPPRVGYRLNALGRTLIPLITMMKEWGDSYRGQLSAEPIQPSVLVE</sequence>
<evidence type="ECO:0000313" key="5">
    <source>
        <dbReference type="EMBL" id="MBB6691554.1"/>
    </source>
</evidence>
<accession>A0A841U0U9</accession>
<dbReference type="Proteomes" id="UP000553776">
    <property type="component" value="Unassembled WGS sequence"/>
</dbReference>
<name>A0A841U0U9_9BACL</name>
<evidence type="ECO:0000256" key="3">
    <source>
        <dbReference type="ARBA" id="ARBA00023163"/>
    </source>
</evidence>
<dbReference type="GO" id="GO:0003677">
    <property type="term" value="F:DNA binding"/>
    <property type="evidence" value="ECO:0007669"/>
    <property type="project" value="UniProtKB-KW"/>
</dbReference>
<evidence type="ECO:0000259" key="4">
    <source>
        <dbReference type="PROSITE" id="PS51118"/>
    </source>
</evidence>
<dbReference type="RefSeq" id="WP_185135544.1">
    <property type="nucleotide sequence ID" value="NZ_JACJVR010000031.1"/>
</dbReference>
<dbReference type="Pfam" id="PF01638">
    <property type="entry name" value="HxlR"/>
    <property type="match status" value="1"/>
</dbReference>
<keyword evidence="6" id="KW-1185">Reference proteome</keyword>
<dbReference type="PROSITE" id="PS51118">
    <property type="entry name" value="HTH_HXLR"/>
    <property type="match status" value="1"/>
</dbReference>
<dbReference type="InterPro" id="IPR036388">
    <property type="entry name" value="WH-like_DNA-bd_sf"/>
</dbReference>
<reference evidence="5 6" key="1">
    <citation type="submission" date="2020-08" db="EMBL/GenBank/DDBJ databases">
        <title>Cohnella phylogeny.</title>
        <authorList>
            <person name="Dunlap C."/>
        </authorList>
    </citation>
    <scope>NUCLEOTIDE SEQUENCE [LARGE SCALE GENOMIC DNA]</scope>
    <source>
        <strain evidence="5 6">DSM 25239</strain>
    </source>
</reference>
<evidence type="ECO:0000313" key="6">
    <source>
        <dbReference type="Proteomes" id="UP000553776"/>
    </source>
</evidence>
<dbReference type="InterPro" id="IPR002577">
    <property type="entry name" value="HTH_HxlR"/>
</dbReference>
<dbReference type="EMBL" id="JACJVR010000031">
    <property type="protein sequence ID" value="MBB6691554.1"/>
    <property type="molecule type" value="Genomic_DNA"/>
</dbReference>
<evidence type="ECO:0000256" key="1">
    <source>
        <dbReference type="ARBA" id="ARBA00023015"/>
    </source>
</evidence>
<evidence type="ECO:0000256" key="2">
    <source>
        <dbReference type="ARBA" id="ARBA00023125"/>
    </source>
</evidence>
<feature type="domain" description="HTH hxlR-type" evidence="4">
    <location>
        <begin position="17"/>
        <end position="115"/>
    </location>
</feature>
<dbReference type="InterPro" id="IPR036390">
    <property type="entry name" value="WH_DNA-bd_sf"/>
</dbReference>
<keyword evidence="2" id="KW-0238">DNA-binding</keyword>
<comment type="caution">
    <text evidence="5">The sequence shown here is derived from an EMBL/GenBank/DDBJ whole genome shotgun (WGS) entry which is preliminary data.</text>
</comment>
<protein>
    <submittedName>
        <fullName evidence="5">Helix-turn-helix transcriptional regulator</fullName>
    </submittedName>
</protein>
<proteinExistence type="predicted"/>
<dbReference type="SUPFAM" id="SSF46785">
    <property type="entry name" value="Winged helix' DNA-binding domain"/>
    <property type="match status" value="1"/>
</dbReference>
<keyword evidence="3" id="KW-0804">Transcription</keyword>
<organism evidence="5 6">
    <name type="scientific">Cohnella xylanilytica</name>
    <dbReference type="NCBI Taxonomy" id="557555"/>
    <lineage>
        <taxon>Bacteria</taxon>
        <taxon>Bacillati</taxon>
        <taxon>Bacillota</taxon>
        <taxon>Bacilli</taxon>
        <taxon>Bacillales</taxon>
        <taxon>Paenibacillaceae</taxon>
        <taxon>Cohnella</taxon>
    </lineage>
</organism>